<dbReference type="GO" id="GO:0046872">
    <property type="term" value="F:metal ion binding"/>
    <property type="evidence" value="ECO:0007669"/>
    <property type="project" value="UniProtKB-KW"/>
</dbReference>
<dbReference type="GO" id="GO:0005829">
    <property type="term" value="C:cytosol"/>
    <property type="evidence" value="ECO:0007669"/>
    <property type="project" value="TreeGrafter"/>
</dbReference>
<evidence type="ECO:0000313" key="6">
    <source>
        <dbReference type="Proteomes" id="UP000694255"/>
    </source>
</evidence>
<dbReference type="GO" id="GO:0000224">
    <property type="term" value="F:peptide-N4-(N-acetyl-beta-glucosaminyl)asparagine amidase activity"/>
    <property type="evidence" value="ECO:0007669"/>
    <property type="project" value="TreeGrafter"/>
</dbReference>
<feature type="domain" description="Transglutaminase-like" evidence="4">
    <location>
        <begin position="172"/>
        <end position="231"/>
    </location>
</feature>
<dbReference type="OrthoDB" id="409136at2759"/>
<organism evidence="5 6">
    <name type="scientific">[Candida] subhashii</name>
    <dbReference type="NCBI Taxonomy" id="561895"/>
    <lineage>
        <taxon>Eukaryota</taxon>
        <taxon>Fungi</taxon>
        <taxon>Dikarya</taxon>
        <taxon>Ascomycota</taxon>
        <taxon>Saccharomycotina</taxon>
        <taxon>Pichiomycetes</taxon>
        <taxon>Debaryomycetaceae</taxon>
        <taxon>Spathaspora</taxon>
    </lineage>
</organism>
<evidence type="ECO:0000313" key="5">
    <source>
        <dbReference type="EMBL" id="KAG7661115.1"/>
    </source>
</evidence>
<accession>A0A8J5UT51</accession>
<evidence type="ECO:0000256" key="3">
    <source>
        <dbReference type="SAM" id="MobiDB-lite"/>
    </source>
</evidence>
<name>A0A8J5UT51_9ASCO</name>
<dbReference type="InterPro" id="IPR018325">
    <property type="entry name" value="Rad4/PNGase_transGLS-fold"/>
</dbReference>
<keyword evidence="6" id="KW-1185">Reference proteome</keyword>
<dbReference type="Proteomes" id="UP000694255">
    <property type="component" value="Unassembled WGS sequence"/>
</dbReference>
<dbReference type="Pfam" id="PF03835">
    <property type="entry name" value="Rad4"/>
    <property type="match status" value="1"/>
</dbReference>
<keyword evidence="1" id="KW-0479">Metal-binding</keyword>
<gene>
    <name evidence="5" type="ORF">J8A68_005384</name>
</gene>
<dbReference type="PANTHER" id="PTHR12143">
    <property type="entry name" value="PEPTIDE N-GLYCANASE PNGASE -RELATED"/>
    <property type="match status" value="1"/>
</dbReference>
<dbReference type="EMBL" id="JAGSYN010000268">
    <property type="protein sequence ID" value="KAG7661115.1"/>
    <property type="molecule type" value="Genomic_DNA"/>
</dbReference>
<dbReference type="GO" id="GO:0005634">
    <property type="term" value="C:nucleus"/>
    <property type="evidence" value="ECO:0007669"/>
    <property type="project" value="TreeGrafter"/>
</dbReference>
<dbReference type="SMART" id="SM00460">
    <property type="entry name" value="TGc"/>
    <property type="match status" value="1"/>
</dbReference>
<sequence length="361" mass="42154">MTSIDYSDLADRLISASTKQKITKDLETNHIPEREFRTLINLPVLNAIHNNANCIEKYKDESSINAVLDTIDLAEIYANVDKLEQANTNPDLQYDDFVVKELLQYFKHKFFKWVNKPSCTTCGNDNNVHDKGASRFNPADPNPNNVSIIEYYQCFQCGANLHFSRINNPVSLLRTREGRCGEWVNCFLLILQALIGEDKDRIRYVWNHEDHVWCEYYSYGLKRWVHLDPCEAVFDEPLLYCNNWGKKMSFVIGFNQTYIIDLSKKYITEEKQIPKVTVTDVKKLNKLIKFYNSKKQEAYYKIQYQLLNNERDALMKVYNDIILRQNQERIKQRTTATPSSQIPIGRQTGSSEWTKARGEDG</sequence>
<dbReference type="GeneID" id="73472184"/>
<dbReference type="PANTHER" id="PTHR12143:SF19">
    <property type="entry name" value="PEPTIDE-N(4)-(N-ACETYL-BETA-GLUCOSAMINYL)ASPARAGINE AMIDASE"/>
    <property type="match status" value="1"/>
</dbReference>
<reference evidence="5 6" key="1">
    <citation type="journal article" date="2021" name="DNA Res.">
        <title>Genome analysis of Candida subhashii reveals its hybrid nature and dual mitochondrial genome conformations.</title>
        <authorList>
            <person name="Mixao V."/>
            <person name="Hegedusova E."/>
            <person name="Saus E."/>
            <person name="Pryszcz L.P."/>
            <person name="Cillingova A."/>
            <person name="Nosek J."/>
            <person name="Gabaldon T."/>
        </authorList>
    </citation>
    <scope>NUCLEOTIDE SEQUENCE [LARGE SCALE GENOMIC DNA]</scope>
    <source>
        <strain evidence="5 6">CBS 10753</strain>
    </source>
</reference>
<evidence type="ECO:0000259" key="4">
    <source>
        <dbReference type="SMART" id="SM00460"/>
    </source>
</evidence>
<dbReference type="InterPro" id="IPR050883">
    <property type="entry name" value="PNGase"/>
</dbReference>
<feature type="compositionally biased region" description="Polar residues" evidence="3">
    <location>
        <begin position="333"/>
        <end position="353"/>
    </location>
</feature>
<evidence type="ECO:0000256" key="1">
    <source>
        <dbReference type="ARBA" id="ARBA00022723"/>
    </source>
</evidence>
<dbReference type="AlphaFoldDB" id="A0A8J5UT51"/>
<dbReference type="InterPro" id="IPR002931">
    <property type="entry name" value="Transglutaminase-like"/>
</dbReference>
<dbReference type="RefSeq" id="XP_049261348.1">
    <property type="nucleotide sequence ID" value="XM_049409444.1"/>
</dbReference>
<evidence type="ECO:0000256" key="2">
    <source>
        <dbReference type="ARBA" id="ARBA00032858"/>
    </source>
</evidence>
<feature type="region of interest" description="Disordered" evidence="3">
    <location>
        <begin position="330"/>
        <end position="361"/>
    </location>
</feature>
<protein>
    <recommendedName>
        <fullName evidence="2">Peptide:N-glycanase 1</fullName>
    </recommendedName>
</protein>
<dbReference type="GO" id="GO:0006516">
    <property type="term" value="P:glycoprotein catabolic process"/>
    <property type="evidence" value="ECO:0007669"/>
    <property type="project" value="TreeGrafter"/>
</dbReference>
<comment type="caution">
    <text evidence="5">The sequence shown here is derived from an EMBL/GenBank/DDBJ whole genome shotgun (WGS) entry which is preliminary data.</text>
</comment>
<proteinExistence type="predicted"/>